<organism evidence="1 2">
    <name type="scientific">Amycolatopsis rhabdoformis</name>
    <dbReference type="NCBI Taxonomy" id="1448059"/>
    <lineage>
        <taxon>Bacteria</taxon>
        <taxon>Bacillati</taxon>
        <taxon>Actinomycetota</taxon>
        <taxon>Actinomycetes</taxon>
        <taxon>Pseudonocardiales</taxon>
        <taxon>Pseudonocardiaceae</taxon>
        <taxon>Amycolatopsis</taxon>
    </lineage>
</organism>
<dbReference type="InterPro" id="IPR029032">
    <property type="entry name" value="AhpD-like"/>
</dbReference>
<dbReference type="RefSeq" id="WP_326569369.1">
    <property type="nucleotide sequence ID" value="NZ_CP142149.1"/>
</dbReference>
<accession>A0ABZ1IA36</accession>
<reference evidence="1 2" key="1">
    <citation type="journal article" date="2015" name="Int. J. Syst. Evol. Microbiol.">
        <title>Amycolatopsis rhabdoformis sp. nov., an actinomycete isolated from a tropical forest soil.</title>
        <authorList>
            <person name="Souza W.R."/>
            <person name="Silva R.E."/>
            <person name="Goodfellow M."/>
            <person name="Busarakam K."/>
            <person name="Figueiro F.S."/>
            <person name="Ferreira D."/>
            <person name="Rodrigues-Filho E."/>
            <person name="Moraes L.A.B."/>
            <person name="Zucchi T.D."/>
        </authorList>
    </citation>
    <scope>NUCLEOTIDE SEQUENCE [LARGE SCALE GENOMIC DNA]</scope>
    <source>
        <strain evidence="1 2">NCIMB 14900</strain>
    </source>
</reference>
<name>A0ABZ1IA36_9PSEU</name>
<evidence type="ECO:0000313" key="1">
    <source>
        <dbReference type="EMBL" id="WSE30424.1"/>
    </source>
</evidence>
<keyword evidence="2" id="KW-1185">Reference proteome</keyword>
<protein>
    <submittedName>
        <fullName evidence="1">Uncharacterized protein</fullName>
    </submittedName>
</protein>
<dbReference type="Gene3D" id="1.20.1290.10">
    <property type="entry name" value="AhpD-like"/>
    <property type="match status" value="1"/>
</dbReference>
<dbReference type="SUPFAM" id="SSF69118">
    <property type="entry name" value="AhpD-like"/>
    <property type="match status" value="1"/>
</dbReference>
<sequence length="54" mass="5766">MPNLPLLVLGKARAEGVTDEEVAEIVGQVALNVLTNYFTVLSGVDIDWPVVVTV</sequence>
<proteinExistence type="predicted"/>
<gene>
    <name evidence="1" type="ORF">VSH64_47860</name>
</gene>
<dbReference type="EMBL" id="CP142149">
    <property type="protein sequence ID" value="WSE30424.1"/>
    <property type="molecule type" value="Genomic_DNA"/>
</dbReference>
<dbReference type="Proteomes" id="UP001330812">
    <property type="component" value="Chromosome"/>
</dbReference>
<evidence type="ECO:0000313" key="2">
    <source>
        <dbReference type="Proteomes" id="UP001330812"/>
    </source>
</evidence>